<reference evidence="2 3" key="1">
    <citation type="journal article" date="2016" name="Nat. Commun.">
        <title>Thousands of microbial genomes shed light on interconnected biogeochemical processes in an aquifer system.</title>
        <authorList>
            <person name="Anantharaman K."/>
            <person name="Brown C.T."/>
            <person name="Hug L.A."/>
            <person name="Sharon I."/>
            <person name="Castelle C.J."/>
            <person name="Probst A.J."/>
            <person name="Thomas B.C."/>
            <person name="Singh A."/>
            <person name="Wilkins M.J."/>
            <person name="Karaoz U."/>
            <person name="Brodie E.L."/>
            <person name="Williams K.H."/>
            <person name="Hubbard S.S."/>
            <person name="Banfield J.F."/>
        </authorList>
    </citation>
    <scope>NUCLEOTIDE SEQUENCE [LARGE SCALE GENOMIC DNA]</scope>
</reference>
<name>A0A1G1Z1U6_9BACT</name>
<dbReference type="AlphaFoldDB" id="A0A1G1Z1U6"/>
<keyword evidence="1" id="KW-0472">Membrane</keyword>
<dbReference type="Gene3D" id="2.60.40.420">
    <property type="entry name" value="Cupredoxins - blue copper proteins"/>
    <property type="match status" value="1"/>
</dbReference>
<organism evidence="2 3">
    <name type="scientific">Candidatus Colwellbacteria bacterium RIFCSPHIGHO2_12_FULL_44_17</name>
    <dbReference type="NCBI Taxonomy" id="1797689"/>
    <lineage>
        <taxon>Bacteria</taxon>
        <taxon>Candidatus Colwelliibacteriota</taxon>
    </lineage>
</organism>
<evidence type="ECO:0000313" key="2">
    <source>
        <dbReference type="EMBL" id="OGY58494.1"/>
    </source>
</evidence>
<feature type="transmembrane region" description="Helical" evidence="1">
    <location>
        <begin position="21"/>
        <end position="41"/>
    </location>
</feature>
<keyword evidence="1" id="KW-0812">Transmembrane</keyword>
<proteinExistence type="predicted"/>
<comment type="caution">
    <text evidence="2">The sequence shown here is derived from an EMBL/GenBank/DDBJ whole genome shotgun (WGS) entry which is preliminary data.</text>
</comment>
<accession>A0A1G1Z1U6</accession>
<dbReference type="STRING" id="1797689.A3F24_01815"/>
<dbReference type="SUPFAM" id="SSF49503">
    <property type="entry name" value="Cupredoxins"/>
    <property type="match status" value="1"/>
</dbReference>
<evidence type="ECO:0000256" key="1">
    <source>
        <dbReference type="SAM" id="Phobius"/>
    </source>
</evidence>
<dbReference type="EMBL" id="MHIX01000043">
    <property type="protein sequence ID" value="OGY58494.1"/>
    <property type="molecule type" value="Genomic_DNA"/>
</dbReference>
<dbReference type="Proteomes" id="UP000178515">
    <property type="component" value="Unassembled WGS sequence"/>
</dbReference>
<protein>
    <recommendedName>
        <fullName evidence="4">EfeO-type cupredoxin-like domain-containing protein</fullName>
    </recommendedName>
</protein>
<evidence type="ECO:0008006" key="4">
    <source>
        <dbReference type="Google" id="ProtNLM"/>
    </source>
</evidence>
<keyword evidence="1" id="KW-1133">Transmembrane helix</keyword>
<evidence type="ECO:0000313" key="3">
    <source>
        <dbReference type="Proteomes" id="UP000178515"/>
    </source>
</evidence>
<gene>
    <name evidence="2" type="ORF">A3F24_01815</name>
</gene>
<sequence length="199" mass="22132">MTQRRSKKSSSRLHSEHSPSFFVALFVILVLVGIIIFRLVLPQSSPSELLSNNKIIINDCQTIAPPFISVEEGQTITFVNKDRGDHTVYLGGVTIIVPRGESRTVEAKFSEGAGTYAYDCDSVRNVAQVSVAGLNDDELGGTIIVHRTFQEFYDRSSVGIQNCLRFALQDVFEEAYSDSSYRPTNDEAMRINQCFAEVP</sequence>
<dbReference type="InterPro" id="IPR008972">
    <property type="entry name" value="Cupredoxin"/>
</dbReference>